<protein>
    <submittedName>
        <fullName evidence="2">Terminase</fullName>
    </submittedName>
</protein>
<comment type="caution">
    <text evidence="2">The sequence shown here is derived from an EMBL/GenBank/DDBJ whole genome shotgun (WGS) entry which is preliminary data.</text>
</comment>
<dbReference type="EMBL" id="JAVIIP010000003">
    <property type="protein sequence ID" value="MDX8537053.1"/>
    <property type="molecule type" value="Genomic_DNA"/>
</dbReference>
<evidence type="ECO:0000313" key="3">
    <source>
        <dbReference type="Proteomes" id="UP001276564"/>
    </source>
</evidence>
<organism evidence="2 3">
    <name type="scientific">Mesorhizobium abyssinicae</name>
    <dbReference type="NCBI Taxonomy" id="1209958"/>
    <lineage>
        <taxon>Bacteria</taxon>
        <taxon>Pseudomonadati</taxon>
        <taxon>Pseudomonadota</taxon>
        <taxon>Alphaproteobacteria</taxon>
        <taxon>Hyphomicrobiales</taxon>
        <taxon>Phyllobacteriaceae</taxon>
        <taxon>Mesorhizobium</taxon>
    </lineage>
</organism>
<sequence>MNARVDPNDAIIELAASCRFKPKRWSRVAWDWGVGALEKHPGPREWQDDINGVIEAHLANPATRYQPLQIAVASGHGIGKSAEMAMLSNWAMSCFDDAKIVTTANTEGQLRTKTAPEIGKWFRSSITGHWFDTQTMSIKSRDRLHADSWRQDFIPWSEHNTEAFAGLHNEGKIILLLFDEASKIHDKVWEVAEGALTDENTVIIWIVFGNPTRNSGRFRECFRRFRHRWVQRQIDSRTVPGTNKAYLQRLVDDHGEDSDIVKVRVRGQFPAQSAMQFISEADADKARKVHLRKEQYSFAPVILGVDPAWTGDDKLEIMLRQGLYSKSLATIERNDNDVEVANLIARLEDEHQADAVFVDAGYGTGIVSAGQVMGRSWRLIWFSGKSVDEGYLNQRAYMWGQKKKWLKQGGAIDPADEGLYQDIVGPETVARLDGKIQLESKEDMKERGLPSPNKGDALALTFAEPVAKKDRNAGNVHGGAGRGNMAETEYDPLKG</sequence>
<feature type="region of interest" description="Disordered" evidence="1">
    <location>
        <begin position="469"/>
        <end position="495"/>
    </location>
</feature>
<dbReference type="Proteomes" id="UP001276564">
    <property type="component" value="Unassembled WGS sequence"/>
</dbReference>
<keyword evidence="3" id="KW-1185">Reference proteome</keyword>
<proteinExistence type="predicted"/>
<reference evidence="2 3" key="1">
    <citation type="submission" date="2023-08" db="EMBL/GenBank/DDBJ databases">
        <title>Implementing the SeqCode for naming new Mesorhizobium species isolated from Vachellia karroo root nodules.</title>
        <authorList>
            <person name="Van Lill M."/>
        </authorList>
    </citation>
    <scope>NUCLEOTIDE SEQUENCE [LARGE SCALE GENOMIC DNA]</scope>
    <source>
        <strain evidence="2 3">VK4B</strain>
    </source>
</reference>
<evidence type="ECO:0000256" key="1">
    <source>
        <dbReference type="SAM" id="MobiDB-lite"/>
    </source>
</evidence>
<dbReference type="Gene3D" id="3.40.50.300">
    <property type="entry name" value="P-loop containing nucleotide triphosphate hydrolases"/>
    <property type="match status" value="1"/>
</dbReference>
<dbReference type="RefSeq" id="WP_320319831.1">
    <property type="nucleotide sequence ID" value="NZ_JAVIIP010000003.1"/>
</dbReference>
<accession>A0ABU5AIF3</accession>
<gene>
    <name evidence="2" type="ORF">RFM23_05375</name>
</gene>
<dbReference type="Gene3D" id="3.30.420.240">
    <property type="match status" value="1"/>
</dbReference>
<dbReference type="InterPro" id="IPR027417">
    <property type="entry name" value="P-loop_NTPase"/>
</dbReference>
<evidence type="ECO:0000313" key="2">
    <source>
        <dbReference type="EMBL" id="MDX8537053.1"/>
    </source>
</evidence>
<name>A0ABU5AIF3_9HYPH</name>